<comment type="cofactor">
    <cofactor evidence="2">
        <name>Zn(2+)</name>
        <dbReference type="ChEBI" id="CHEBI:29105"/>
    </cofactor>
</comment>
<dbReference type="SUPFAM" id="SSF57716">
    <property type="entry name" value="Glucocorticoid receptor-like (DNA-binding domain)"/>
    <property type="match status" value="1"/>
</dbReference>
<organism evidence="23 24">
    <name type="scientific">Bryocella elongata</name>
    <dbReference type="NCBI Taxonomy" id="863522"/>
    <lineage>
        <taxon>Bacteria</taxon>
        <taxon>Pseudomonadati</taxon>
        <taxon>Acidobacteriota</taxon>
        <taxon>Terriglobia</taxon>
        <taxon>Terriglobales</taxon>
        <taxon>Acidobacteriaceae</taxon>
        <taxon>Bryocella</taxon>
    </lineage>
</organism>
<dbReference type="InterPro" id="IPR012319">
    <property type="entry name" value="FPG_cat"/>
</dbReference>
<evidence type="ECO:0000256" key="12">
    <source>
        <dbReference type="ARBA" id="ARBA00022833"/>
    </source>
</evidence>
<dbReference type="InterPro" id="IPR015886">
    <property type="entry name" value="H2TH_FPG"/>
</dbReference>
<dbReference type="AlphaFoldDB" id="A0A1H6BNU1"/>
<dbReference type="PROSITE" id="PS51066">
    <property type="entry name" value="ZF_FPG_2"/>
    <property type="match status" value="1"/>
</dbReference>
<keyword evidence="11" id="KW-0378">Hydrolase</keyword>
<proteinExistence type="inferred from homology"/>
<evidence type="ECO:0000256" key="16">
    <source>
        <dbReference type="ARBA" id="ARBA00023268"/>
    </source>
</evidence>
<dbReference type="NCBIfam" id="NF002211">
    <property type="entry name" value="PRK01103.1"/>
    <property type="match status" value="1"/>
</dbReference>
<dbReference type="InterPro" id="IPR010979">
    <property type="entry name" value="Ribosomal_uS13-like_H2TH"/>
</dbReference>
<dbReference type="OrthoDB" id="9800855at2"/>
<dbReference type="InterPro" id="IPR020629">
    <property type="entry name" value="FPG_Glyclase"/>
</dbReference>
<name>A0A1H6BNU1_9BACT</name>
<sequence length="271" mass="29187">MPELPEVETVANGVHARVAGQRVVRVWTSGKPQTFKSPESEIVETLTGATLAHIRRVGKSIVMDLTRRGKAAGQFLVHLGMTGRLLVSSAEVALPPHTHAVLSLADGREVRFVDARRFGRLSVETGAEGYTGPGVEPTTVSAEEFATLFKGRKLAIKAALLNQSILHGVGNIYADESLFRAGIRPTRQTGKLTRAELLRLHSAVQQVLAHAIQLGGSSVSDYVDADGVRGFFQLQHKVYSRGGEACHDCGATLKKIVVGGRTTVYCPRCQK</sequence>
<evidence type="ECO:0000256" key="9">
    <source>
        <dbReference type="ARBA" id="ARBA00022763"/>
    </source>
</evidence>
<keyword evidence="14" id="KW-0234">DNA repair</keyword>
<dbReference type="GO" id="GO:0140078">
    <property type="term" value="F:class I DNA-(apurinic or apyrimidinic site) endonuclease activity"/>
    <property type="evidence" value="ECO:0007669"/>
    <property type="project" value="UniProtKB-EC"/>
</dbReference>
<dbReference type="EC" id="3.2.2.23" evidence="5"/>
<dbReference type="GO" id="GO:0003684">
    <property type="term" value="F:damaged DNA binding"/>
    <property type="evidence" value="ECO:0007669"/>
    <property type="project" value="InterPro"/>
</dbReference>
<evidence type="ECO:0000313" key="23">
    <source>
        <dbReference type="EMBL" id="SEG62077.1"/>
    </source>
</evidence>
<evidence type="ECO:0000256" key="8">
    <source>
        <dbReference type="ARBA" id="ARBA00022723"/>
    </source>
</evidence>
<dbReference type="Proteomes" id="UP000236728">
    <property type="component" value="Unassembled WGS sequence"/>
</dbReference>
<accession>A0A1H6BNU1</accession>
<dbReference type="PANTHER" id="PTHR22993:SF9">
    <property type="entry name" value="FORMAMIDOPYRIMIDINE-DNA GLYCOSYLASE"/>
    <property type="match status" value="1"/>
</dbReference>
<dbReference type="Gene3D" id="1.10.8.50">
    <property type="match status" value="1"/>
</dbReference>
<dbReference type="SMART" id="SM00898">
    <property type="entry name" value="Fapy_DNA_glyco"/>
    <property type="match status" value="1"/>
</dbReference>
<gene>
    <name evidence="23" type="ORF">SAMN05421819_3867</name>
</gene>
<dbReference type="PROSITE" id="PS51068">
    <property type="entry name" value="FPG_CAT"/>
    <property type="match status" value="1"/>
</dbReference>
<dbReference type="PROSITE" id="PS01242">
    <property type="entry name" value="ZF_FPG_1"/>
    <property type="match status" value="1"/>
</dbReference>
<dbReference type="CDD" id="cd08966">
    <property type="entry name" value="EcFpg-like_N"/>
    <property type="match status" value="1"/>
</dbReference>
<keyword evidence="24" id="KW-1185">Reference proteome</keyword>
<dbReference type="GO" id="GO:0034039">
    <property type="term" value="F:8-oxo-7,8-dihydroguanine DNA N-glycosylase activity"/>
    <property type="evidence" value="ECO:0007669"/>
    <property type="project" value="TreeGrafter"/>
</dbReference>
<comment type="catalytic activity">
    <reaction evidence="19">
        <text>2'-deoxyribonucleotide-(2'-deoxyribose 5'-phosphate)-2'-deoxyribonucleotide-DNA = a 3'-end 2'-deoxyribonucleotide-(2,3-dehydro-2,3-deoxyribose 5'-phosphate)-DNA + a 5'-end 5'-phospho-2'-deoxyribonucleoside-DNA + H(+)</text>
        <dbReference type="Rhea" id="RHEA:66592"/>
        <dbReference type="Rhea" id="RHEA-COMP:13180"/>
        <dbReference type="Rhea" id="RHEA-COMP:16897"/>
        <dbReference type="Rhea" id="RHEA-COMP:17067"/>
        <dbReference type="ChEBI" id="CHEBI:15378"/>
        <dbReference type="ChEBI" id="CHEBI:136412"/>
        <dbReference type="ChEBI" id="CHEBI:157695"/>
        <dbReference type="ChEBI" id="CHEBI:167181"/>
        <dbReference type="EC" id="4.2.99.18"/>
    </reaction>
</comment>
<keyword evidence="8" id="KW-0479">Metal-binding</keyword>
<keyword evidence="9" id="KW-0227">DNA damage</keyword>
<evidence type="ECO:0000256" key="7">
    <source>
        <dbReference type="ARBA" id="ARBA00016240"/>
    </source>
</evidence>
<dbReference type="Pfam" id="PF06827">
    <property type="entry name" value="zf-FPG_IleRS"/>
    <property type="match status" value="1"/>
</dbReference>
<comment type="catalytic activity">
    <reaction evidence="1">
        <text>Hydrolysis of DNA containing ring-opened 7-methylguanine residues, releasing 2,6-diamino-4-hydroxy-5-(N-methyl)formamidopyrimidine.</text>
        <dbReference type="EC" id="3.2.2.23"/>
    </reaction>
</comment>
<dbReference type="SUPFAM" id="SSF46946">
    <property type="entry name" value="S13-like H2TH domain"/>
    <property type="match status" value="1"/>
</dbReference>
<dbReference type="SMART" id="SM01232">
    <property type="entry name" value="H2TH"/>
    <property type="match status" value="1"/>
</dbReference>
<dbReference type="EMBL" id="FNVA01000007">
    <property type="protein sequence ID" value="SEG62077.1"/>
    <property type="molecule type" value="Genomic_DNA"/>
</dbReference>
<keyword evidence="17" id="KW-0326">Glycosidase</keyword>
<evidence type="ECO:0000256" key="10">
    <source>
        <dbReference type="ARBA" id="ARBA00022771"/>
    </source>
</evidence>
<dbReference type="Pfam" id="PF06831">
    <property type="entry name" value="H2TH"/>
    <property type="match status" value="1"/>
</dbReference>
<dbReference type="RefSeq" id="WP_103934711.1">
    <property type="nucleotide sequence ID" value="NZ_FNVA01000007.1"/>
</dbReference>
<dbReference type="GO" id="GO:0008270">
    <property type="term" value="F:zinc ion binding"/>
    <property type="evidence" value="ECO:0007669"/>
    <property type="project" value="UniProtKB-KW"/>
</dbReference>
<dbReference type="FunFam" id="1.10.8.50:FF:000003">
    <property type="entry name" value="Formamidopyrimidine-DNA glycosylase"/>
    <property type="match status" value="1"/>
</dbReference>
<dbReference type="InterPro" id="IPR010663">
    <property type="entry name" value="Znf_FPG/IleRS"/>
</dbReference>
<evidence type="ECO:0000256" key="17">
    <source>
        <dbReference type="ARBA" id="ARBA00023295"/>
    </source>
</evidence>
<keyword evidence="15 23" id="KW-0456">Lyase</keyword>
<dbReference type="SUPFAM" id="SSF81624">
    <property type="entry name" value="N-terminal domain of MutM-like DNA repair proteins"/>
    <property type="match status" value="1"/>
</dbReference>
<keyword evidence="10 20" id="KW-0863">Zinc-finger</keyword>
<keyword evidence="13" id="KW-0238">DNA-binding</keyword>
<evidence type="ECO:0000256" key="3">
    <source>
        <dbReference type="ARBA" id="ARBA00009409"/>
    </source>
</evidence>
<evidence type="ECO:0000256" key="18">
    <source>
        <dbReference type="ARBA" id="ARBA00030638"/>
    </source>
</evidence>
<evidence type="ECO:0000256" key="2">
    <source>
        <dbReference type="ARBA" id="ARBA00001947"/>
    </source>
</evidence>
<evidence type="ECO:0000256" key="5">
    <source>
        <dbReference type="ARBA" id="ARBA00012024"/>
    </source>
</evidence>
<comment type="subunit">
    <text evidence="4">Monomer.</text>
</comment>
<keyword evidence="16" id="KW-0511">Multifunctional enzyme</keyword>
<evidence type="ECO:0000256" key="1">
    <source>
        <dbReference type="ARBA" id="ARBA00001668"/>
    </source>
</evidence>
<dbReference type="Pfam" id="PF01149">
    <property type="entry name" value="Fapy_DNA_glyco"/>
    <property type="match status" value="1"/>
</dbReference>
<dbReference type="EC" id="4.2.99.18" evidence="6"/>
<protein>
    <recommendedName>
        <fullName evidence="7">Formamidopyrimidine-DNA glycosylase</fullName>
        <ecNumber evidence="5">3.2.2.23</ecNumber>
        <ecNumber evidence="6">4.2.99.18</ecNumber>
    </recommendedName>
    <alternativeName>
        <fullName evidence="18">DNA-(apurinic or apyrimidinic site) lyase MutM</fullName>
    </alternativeName>
</protein>
<evidence type="ECO:0000259" key="22">
    <source>
        <dbReference type="PROSITE" id="PS51068"/>
    </source>
</evidence>
<evidence type="ECO:0000256" key="6">
    <source>
        <dbReference type="ARBA" id="ARBA00012720"/>
    </source>
</evidence>
<evidence type="ECO:0000256" key="4">
    <source>
        <dbReference type="ARBA" id="ARBA00011245"/>
    </source>
</evidence>
<dbReference type="PANTHER" id="PTHR22993">
    <property type="entry name" value="FORMAMIDOPYRIMIDINE-DNA GLYCOSYLASE"/>
    <property type="match status" value="1"/>
</dbReference>
<reference evidence="23 24" key="1">
    <citation type="submission" date="2016-10" db="EMBL/GenBank/DDBJ databases">
        <authorList>
            <person name="de Groot N.N."/>
        </authorList>
    </citation>
    <scope>NUCLEOTIDE SEQUENCE [LARGE SCALE GENOMIC DNA]</scope>
    <source>
        <strain evidence="23 24">DSM 22489</strain>
    </source>
</reference>
<evidence type="ECO:0000256" key="14">
    <source>
        <dbReference type="ARBA" id="ARBA00023204"/>
    </source>
</evidence>
<evidence type="ECO:0000256" key="19">
    <source>
        <dbReference type="ARBA" id="ARBA00044632"/>
    </source>
</evidence>
<feature type="domain" description="Formamidopyrimidine-DNA glycosylase catalytic" evidence="22">
    <location>
        <begin position="2"/>
        <end position="119"/>
    </location>
</feature>
<keyword evidence="12" id="KW-0862">Zinc</keyword>
<dbReference type="InterPro" id="IPR015887">
    <property type="entry name" value="DNA_glyclase_Znf_dom_DNA_BS"/>
</dbReference>
<dbReference type="NCBIfam" id="TIGR00577">
    <property type="entry name" value="fpg"/>
    <property type="match status" value="1"/>
</dbReference>
<comment type="similarity">
    <text evidence="3">Belongs to the FPG family.</text>
</comment>
<evidence type="ECO:0000313" key="24">
    <source>
        <dbReference type="Proteomes" id="UP000236728"/>
    </source>
</evidence>
<evidence type="ECO:0000256" key="20">
    <source>
        <dbReference type="PROSITE-ProRule" id="PRU00391"/>
    </source>
</evidence>
<dbReference type="Gene3D" id="3.20.190.10">
    <property type="entry name" value="MutM-like, N-terminal"/>
    <property type="match status" value="1"/>
</dbReference>
<evidence type="ECO:0000256" key="13">
    <source>
        <dbReference type="ARBA" id="ARBA00023125"/>
    </source>
</evidence>
<dbReference type="GO" id="GO:0006284">
    <property type="term" value="P:base-excision repair"/>
    <property type="evidence" value="ECO:0007669"/>
    <property type="project" value="InterPro"/>
</dbReference>
<feature type="domain" description="FPG-type" evidence="21">
    <location>
        <begin position="237"/>
        <end position="271"/>
    </location>
</feature>
<evidence type="ECO:0000259" key="21">
    <source>
        <dbReference type="PROSITE" id="PS51066"/>
    </source>
</evidence>
<dbReference type="InterPro" id="IPR035937">
    <property type="entry name" value="FPG_N"/>
</dbReference>
<dbReference type="InterPro" id="IPR000214">
    <property type="entry name" value="Znf_DNA_glyclase/AP_lyase"/>
</dbReference>
<evidence type="ECO:0000256" key="15">
    <source>
        <dbReference type="ARBA" id="ARBA00023239"/>
    </source>
</evidence>
<evidence type="ECO:0000256" key="11">
    <source>
        <dbReference type="ARBA" id="ARBA00022801"/>
    </source>
</evidence>